<accession>A0AAU1LU86</accession>
<evidence type="ECO:0000313" key="2">
    <source>
        <dbReference type="EMBL" id="WTQ74696.1"/>
    </source>
</evidence>
<dbReference type="GO" id="GO:0006355">
    <property type="term" value="P:regulation of DNA-templated transcription"/>
    <property type="evidence" value="ECO:0007669"/>
    <property type="project" value="InterPro"/>
</dbReference>
<feature type="region of interest" description="Disordered" evidence="1">
    <location>
        <begin position="1"/>
        <end position="53"/>
    </location>
</feature>
<sequence length="111" mass="12552">MRSIIEHHRVEPESSSSTHAASDTTRQPLRTHPPRRAAIAPASRTSGRENSETKRIIQLLISGLSDERIAYEMSLSTRTVQRRIHRLMEEHDCVSRFSLGFHIGRTHATAA</sequence>
<name>A0AAU1LU86_9ACTN</name>
<feature type="compositionally biased region" description="Low complexity" evidence="1">
    <location>
        <begin position="14"/>
        <end position="25"/>
    </location>
</feature>
<dbReference type="SUPFAM" id="SSF46894">
    <property type="entry name" value="C-terminal effector domain of the bipartite response regulators"/>
    <property type="match status" value="1"/>
</dbReference>
<protein>
    <submittedName>
        <fullName evidence="2">LuxR C-terminal-related transcriptional regulator</fullName>
    </submittedName>
</protein>
<evidence type="ECO:0000256" key="1">
    <source>
        <dbReference type="SAM" id="MobiDB-lite"/>
    </source>
</evidence>
<dbReference type="InterPro" id="IPR016032">
    <property type="entry name" value="Sig_transdc_resp-reg_C-effctor"/>
</dbReference>
<reference evidence="2" key="1">
    <citation type="submission" date="2022-10" db="EMBL/GenBank/DDBJ databases">
        <title>The complete genomes of actinobacterial strains from the NBC collection.</title>
        <authorList>
            <person name="Joergensen T.S."/>
            <person name="Alvarez Arevalo M."/>
            <person name="Sterndorff E.B."/>
            <person name="Faurdal D."/>
            <person name="Vuksanovic O."/>
            <person name="Mourched A.-S."/>
            <person name="Charusanti P."/>
            <person name="Shaw S."/>
            <person name="Blin K."/>
            <person name="Weber T."/>
        </authorList>
    </citation>
    <scope>NUCLEOTIDE SEQUENCE</scope>
    <source>
        <strain evidence="2">NBC_00148</strain>
    </source>
</reference>
<gene>
    <name evidence="2" type="ORF">OG222_17015</name>
</gene>
<dbReference type="AlphaFoldDB" id="A0AAU1LU86"/>
<feature type="compositionally biased region" description="Basic and acidic residues" evidence="1">
    <location>
        <begin position="1"/>
        <end position="12"/>
    </location>
</feature>
<dbReference type="Gene3D" id="1.10.10.10">
    <property type="entry name" value="Winged helix-like DNA-binding domain superfamily/Winged helix DNA-binding domain"/>
    <property type="match status" value="1"/>
</dbReference>
<dbReference type="EMBL" id="CP108169">
    <property type="protein sequence ID" value="WTQ74696.1"/>
    <property type="molecule type" value="Genomic_DNA"/>
</dbReference>
<organism evidence="2">
    <name type="scientific">Streptomyces sp. NBC_00148</name>
    <dbReference type="NCBI Taxonomy" id="2903626"/>
    <lineage>
        <taxon>Bacteria</taxon>
        <taxon>Bacillati</taxon>
        <taxon>Actinomycetota</taxon>
        <taxon>Actinomycetes</taxon>
        <taxon>Kitasatosporales</taxon>
        <taxon>Streptomycetaceae</taxon>
        <taxon>Streptomyces</taxon>
    </lineage>
</organism>
<dbReference type="GO" id="GO:0003677">
    <property type="term" value="F:DNA binding"/>
    <property type="evidence" value="ECO:0007669"/>
    <property type="project" value="InterPro"/>
</dbReference>
<dbReference type="InterPro" id="IPR036388">
    <property type="entry name" value="WH-like_DNA-bd_sf"/>
</dbReference>
<proteinExistence type="predicted"/>